<dbReference type="InterPro" id="IPR056002">
    <property type="entry name" value="DUF7580"/>
</dbReference>
<dbReference type="EMBL" id="ADBL01001624">
    <property type="status" value="NOT_ANNOTATED_CDS"/>
    <property type="molecule type" value="Genomic_DNA"/>
</dbReference>
<dbReference type="OrthoDB" id="206201at2759"/>
<evidence type="ECO:0000313" key="11">
    <source>
        <dbReference type="EnsemblFungi" id="MAPG_06721T0"/>
    </source>
</evidence>
<dbReference type="InterPro" id="IPR036852">
    <property type="entry name" value="Peptidase_S8/S53_dom_sf"/>
</dbReference>
<evidence type="ECO:0000313" key="12">
    <source>
        <dbReference type="Proteomes" id="UP000011715"/>
    </source>
</evidence>
<dbReference type="PANTHER" id="PTHR43806:SF11">
    <property type="entry name" value="CEREVISIN-RELATED"/>
    <property type="match status" value="1"/>
</dbReference>
<dbReference type="eggNOG" id="ENOG502T0MV">
    <property type="taxonomic scope" value="Eukaryota"/>
</dbReference>
<dbReference type="OMA" id="AREAYEC"/>
<dbReference type="EMBL" id="GL876970">
    <property type="protein sequence ID" value="KLU87728.1"/>
    <property type="molecule type" value="Genomic_DNA"/>
</dbReference>
<dbReference type="InterPro" id="IPR050131">
    <property type="entry name" value="Peptidase_S8_subtilisin-like"/>
</dbReference>
<feature type="active site" description="Charge relay system" evidence="5">
    <location>
        <position position="847"/>
    </location>
</feature>
<dbReference type="InterPro" id="IPR015500">
    <property type="entry name" value="Peptidase_S8_subtilisin-rel"/>
</dbReference>
<dbReference type="PRINTS" id="PR00723">
    <property type="entry name" value="SUBTILISIN"/>
</dbReference>
<feature type="compositionally biased region" description="Polar residues" evidence="6">
    <location>
        <begin position="549"/>
        <end position="565"/>
    </location>
</feature>
<reference evidence="10" key="3">
    <citation type="submission" date="2011-03" db="EMBL/GenBank/DDBJ databases">
        <title>Annotation of Magnaporthe poae ATCC 64411.</title>
        <authorList>
            <person name="Ma L.-J."/>
            <person name="Dead R."/>
            <person name="Young S.K."/>
            <person name="Zeng Q."/>
            <person name="Gargeya S."/>
            <person name="Fitzgerald M."/>
            <person name="Haas B."/>
            <person name="Abouelleil A."/>
            <person name="Alvarado L."/>
            <person name="Arachchi H.M."/>
            <person name="Berlin A."/>
            <person name="Brown A."/>
            <person name="Chapman S.B."/>
            <person name="Chen Z."/>
            <person name="Dunbar C."/>
            <person name="Freedman E."/>
            <person name="Gearin G."/>
            <person name="Gellesch M."/>
            <person name="Goldberg J."/>
            <person name="Griggs A."/>
            <person name="Gujja S."/>
            <person name="Heiman D."/>
            <person name="Howarth C."/>
            <person name="Larson L."/>
            <person name="Lui A."/>
            <person name="MacDonald P.J.P."/>
            <person name="Mehta T."/>
            <person name="Montmayeur A."/>
            <person name="Murphy C."/>
            <person name="Neiman D."/>
            <person name="Pearson M."/>
            <person name="Priest M."/>
            <person name="Roberts A."/>
            <person name="Saif S."/>
            <person name="Shea T."/>
            <person name="Shenoy N."/>
            <person name="Sisk P."/>
            <person name="Stolte C."/>
            <person name="Sykes S."/>
            <person name="Yandava C."/>
            <person name="Wortman J."/>
            <person name="Nusbaum C."/>
            <person name="Birren B."/>
        </authorList>
    </citation>
    <scope>NUCLEOTIDE SEQUENCE</scope>
    <source>
        <strain evidence="10">ATCC 64411</strain>
    </source>
</reference>
<keyword evidence="12" id="KW-1185">Reference proteome</keyword>
<evidence type="ECO:0000259" key="8">
    <source>
        <dbReference type="Pfam" id="PF00082"/>
    </source>
</evidence>
<name>A0A0C4E2T1_MAGP6</name>
<feature type="signal peptide" evidence="7">
    <location>
        <begin position="1"/>
        <end position="15"/>
    </location>
</feature>
<keyword evidence="3 5" id="KW-0378">Hydrolase</keyword>
<evidence type="ECO:0000256" key="7">
    <source>
        <dbReference type="SAM" id="SignalP"/>
    </source>
</evidence>
<evidence type="ECO:0000256" key="4">
    <source>
        <dbReference type="ARBA" id="ARBA00022825"/>
    </source>
</evidence>
<keyword evidence="2 5" id="KW-0645">Protease</keyword>
<dbReference type="EnsemblFungi" id="MAPG_06721T0">
    <property type="protein sequence ID" value="MAPG_06721T0"/>
    <property type="gene ID" value="MAPG_06721"/>
</dbReference>
<reference evidence="10" key="2">
    <citation type="submission" date="2010-05" db="EMBL/GenBank/DDBJ databases">
        <title>The Genome Sequence of Magnaporthe poae strain ATCC 64411.</title>
        <authorList>
            <consortium name="The Broad Institute Genome Sequencing Platform"/>
            <consortium name="Broad Institute Genome Sequencing Center for Infectious Disease"/>
            <person name="Ma L.-J."/>
            <person name="Dead R."/>
            <person name="Young S."/>
            <person name="Zeng Q."/>
            <person name="Koehrsen M."/>
            <person name="Alvarado L."/>
            <person name="Berlin A."/>
            <person name="Chapman S.B."/>
            <person name="Chen Z."/>
            <person name="Freedman E."/>
            <person name="Gellesch M."/>
            <person name="Goldberg J."/>
            <person name="Griggs A."/>
            <person name="Gujja S."/>
            <person name="Heilman E.R."/>
            <person name="Heiman D."/>
            <person name="Hepburn T."/>
            <person name="Howarth C."/>
            <person name="Jen D."/>
            <person name="Larson L."/>
            <person name="Mehta T."/>
            <person name="Neiman D."/>
            <person name="Pearson M."/>
            <person name="Roberts A."/>
            <person name="Saif S."/>
            <person name="Shea T."/>
            <person name="Shenoy N."/>
            <person name="Sisk P."/>
            <person name="Stolte C."/>
            <person name="Sykes S."/>
            <person name="Walk T."/>
            <person name="White J."/>
            <person name="Yandava C."/>
            <person name="Haas B."/>
            <person name="Nusbaum C."/>
            <person name="Birren B."/>
        </authorList>
    </citation>
    <scope>NUCLEOTIDE SEQUENCE</scope>
    <source>
        <strain evidence="10">ATCC 64411</strain>
    </source>
</reference>
<dbReference type="PANTHER" id="PTHR43806">
    <property type="entry name" value="PEPTIDASE S8"/>
    <property type="match status" value="1"/>
</dbReference>
<dbReference type="VEuPathDB" id="FungiDB:MAPG_06721"/>
<feature type="active site" description="Charge relay system" evidence="5">
    <location>
        <position position="683"/>
    </location>
</feature>
<accession>A0A0C4E2T1</accession>
<keyword evidence="7" id="KW-0732">Signal</keyword>
<feature type="chain" id="PRO_5011847309" evidence="7">
    <location>
        <begin position="16"/>
        <end position="927"/>
    </location>
</feature>
<dbReference type="Pfam" id="PF00082">
    <property type="entry name" value="Peptidase_S8"/>
    <property type="match status" value="1"/>
</dbReference>
<gene>
    <name evidence="10" type="ORF">MAPG_06721</name>
</gene>
<reference evidence="12" key="1">
    <citation type="submission" date="2010-05" db="EMBL/GenBank/DDBJ databases">
        <title>The genome sequence of Magnaporthe poae strain ATCC 64411.</title>
        <authorList>
            <person name="Ma L.-J."/>
            <person name="Dead R."/>
            <person name="Young S."/>
            <person name="Zeng Q."/>
            <person name="Koehrsen M."/>
            <person name="Alvarado L."/>
            <person name="Berlin A."/>
            <person name="Chapman S.B."/>
            <person name="Chen Z."/>
            <person name="Freedman E."/>
            <person name="Gellesch M."/>
            <person name="Goldberg J."/>
            <person name="Griggs A."/>
            <person name="Gujja S."/>
            <person name="Heilman E.R."/>
            <person name="Heiman D."/>
            <person name="Hepburn T."/>
            <person name="Howarth C."/>
            <person name="Jen D."/>
            <person name="Larson L."/>
            <person name="Mehta T."/>
            <person name="Neiman D."/>
            <person name="Pearson M."/>
            <person name="Roberts A."/>
            <person name="Saif S."/>
            <person name="Shea T."/>
            <person name="Shenoy N."/>
            <person name="Sisk P."/>
            <person name="Stolte C."/>
            <person name="Sykes S."/>
            <person name="Walk T."/>
            <person name="White J."/>
            <person name="Yandava C."/>
            <person name="Haas B."/>
            <person name="Nusbaum C."/>
            <person name="Birren B."/>
        </authorList>
    </citation>
    <scope>NUCLEOTIDE SEQUENCE [LARGE SCALE GENOMIC DNA]</scope>
    <source>
        <strain evidence="12">ATCC 64411 / 73-15</strain>
    </source>
</reference>
<sequence length="927" mass="104083">MWYLVYLSLTAPAFAALAKESRDGIRDGKCETLRRDAEDCYSDIVNIGLAISRSKGEWSPGLRDDVLVRFLEALETRFPKSPAPWRQRSTRSDQDAVAFASINNFPRLRALAKDIRLCKLGGFLQCSELFTMPTEQHDALLERLRSLSRSIELFRGSEIKLSSKRQKFLRRVKEARKHLHDIYCSYGAPTGLGTAYLSLSQHPSHSVRSAANEVYGLIKNHWQCTCPQQASAASQSKEVRLGLKSRGETAPGSPLFELLLPICENRKEWKEIVVEVEDVRPGELPDGERVAVDKDICRWIKDSDCLTVKFLVERGILWHLKPDIDLERRYDEHILPLCHLLGGAEPSLNILAYTPEEQHLLCYSLADSVLWYYPGSWLRESWSSSRIFLTKAQDSDRLTLCSPYLSVRLTEYQGETGPPPHMQSHRHPVILALGIMLLEIVTGSQFPRSDSPILSRRCNDDHIAALQLLNSLERRDGAGGTRFLTSGLRHAIRSCLRLEPLPNLRQERMSEEGPIRHHILTNIVRPLALQLGFGGAEQGGKPRDDGLIQTPSTNAPATTFSTSRRPQLEPSGRRLVGTVDSQQDRIPWAWNRDMSLYGQDYGPMRTRERASADRWFEWHHGVLQRIRGLREGAPSDDKRVKIAILDSGLELSEAHKVCYDFEPRIKYRSWVSDPDEKRDEAGHGTHLSILLRKIAPEAVIHVARVFRKNPGVKDTPKRIVRAIHHAATEWKVDIVVMAFGFGEKIPDLSCEIKKASDNGILFFAAASNDGRNLPGGVAWPARDPDVVCVHSADGHGFPSRFTPRPLDNMRLMTLGEGVVSAWPPALMPKGSIPSVDESGGVAMSGTSCATVVAAGIAAVVMDYARGSLTDEQWRNIHRADCMRNLLGRMNEGPSGGRSSDYNWVMHWAWFQSRYTKAWIDNSIGAYL</sequence>
<evidence type="ECO:0000313" key="10">
    <source>
        <dbReference type="EMBL" id="KLU87728.1"/>
    </source>
</evidence>
<dbReference type="AlphaFoldDB" id="A0A0C4E2T1"/>
<dbReference type="Gene3D" id="3.40.50.200">
    <property type="entry name" value="Peptidase S8/S53 domain"/>
    <property type="match status" value="1"/>
</dbReference>
<feature type="region of interest" description="Disordered" evidence="6">
    <location>
        <begin position="534"/>
        <end position="573"/>
    </location>
</feature>
<dbReference type="STRING" id="644358.A0A0C4E2T1"/>
<feature type="domain" description="DUF7580" evidence="9">
    <location>
        <begin position="202"/>
        <end position="531"/>
    </location>
</feature>
<dbReference type="InterPro" id="IPR000209">
    <property type="entry name" value="Peptidase_S8/S53_dom"/>
</dbReference>
<organism evidence="11 12">
    <name type="scientific">Magnaporthiopsis poae (strain ATCC 64411 / 73-15)</name>
    <name type="common">Kentucky bluegrass fungus</name>
    <name type="synonym">Magnaporthe poae</name>
    <dbReference type="NCBI Taxonomy" id="644358"/>
    <lineage>
        <taxon>Eukaryota</taxon>
        <taxon>Fungi</taxon>
        <taxon>Dikarya</taxon>
        <taxon>Ascomycota</taxon>
        <taxon>Pezizomycotina</taxon>
        <taxon>Sordariomycetes</taxon>
        <taxon>Sordariomycetidae</taxon>
        <taxon>Magnaporthales</taxon>
        <taxon>Magnaporthaceae</taxon>
        <taxon>Magnaporthiopsis</taxon>
    </lineage>
</organism>
<keyword evidence="4 5" id="KW-0720">Serine protease</keyword>
<evidence type="ECO:0000256" key="6">
    <source>
        <dbReference type="SAM" id="MobiDB-lite"/>
    </source>
</evidence>
<dbReference type="Pfam" id="PF24476">
    <property type="entry name" value="DUF7580"/>
    <property type="match status" value="1"/>
</dbReference>
<reference evidence="11" key="4">
    <citation type="journal article" date="2015" name="G3 (Bethesda)">
        <title>Genome sequences of three phytopathogenic species of the Magnaporthaceae family of fungi.</title>
        <authorList>
            <person name="Okagaki L.H."/>
            <person name="Nunes C.C."/>
            <person name="Sailsbery J."/>
            <person name="Clay B."/>
            <person name="Brown D."/>
            <person name="John T."/>
            <person name="Oh Y."/>
            <person name="Young N."/>
            <person name="Fitzgerald M."/>
            <person name="Haas B.J."/>
            <person name="Zeng Q."/>
            <person name="Young S."/>
            <person name="Adiconis X."/>
            <person name="Fan L."/>
            <person name="Levin J.Z."/>
            <person name="Mitchell T.K."/>
            <person name="Okubara P.A."/>
            <person name="Farman M.L."/>
            <person name="Kohn L.M."/>
            <person name="Birren B."/>
            <person name="Ma L.-J."/>
            <person name="Dean R.A."/>
        </authorList>
    </citation>
    <scope>NUCLEOTIDE SEQUENCE</scope>
    <source>
        <strain evidence="11">ATCC 64411 / 73-15</strain>
    </source>
</reference>
<reference evidence="11" key="5">
    <citation type="submission" date="2015-06" db="UniProtKB">
        <authorList>
            <consortium name="EnsemblFungi"/>
        </authorList>
    </citation>
    <scope>IDENTIFICATION</scope>
    <source>
        <strain evidence="11">ATCC 64411</strain>
    </source>
</reference>
<proteinExistence type="inferred from homology"/>
<evidence type="ECO:0000256" key="1">
    <source>
        <dbReference type="ARBA" id="ARBA00011073"/>
    </source>
</evidence>
<dbReference type="GO" id="GO:0004252">
    <property type="term" value="F:serine-type endopeptidase activity"/>
    <property type="evidence" value="ECO:0007669"/>
    <property type="project" value="UniProtKB-UniRule"/>
</dbReference>
<feature type="active site" description="Charge relay system" evidence="5">
    <location>
        <position position="646"/>
    </location>
</feature>
<evidence type="ECO:0000256" key="2">
    <source>
        <dbReference type="ARBA" id="ARBA00022670"/>
    </source>
</evidence>
<dbReference type="CDD" id="cd00306">
    <property type="entry name" value="Peptidases_S8_S53"/>
    <property type="match status" value="1"/>
</dbReference>
<evidence type="ECO:0000256" key="3">
    <source>
        <dbReference type="ARBA" id="ARBA00022801"/>
    </source>
</evidence>
<protein>
    <submittedName>
        <fullName evidence="10 11">Uncharacterized protein</fullName>
    </submittedName>
</protein>
<feature type="domain" description="Peptidase S8/S53" evidence="8">
    <location>
        <begin position="638"/>
        <end position="875"/>
    </location>
</feature>
<dbReference type="SUPFAM" id="SSF52743">
    <property type="entry name" value="Subtilisin-like"/>
    <property type="match status" value="1"/>
</dbReference>
<evidence type="ECO:0000259" key="9">
    <source>
        <dbReference type="Pfam" id="PF24476"/>
    </source>
</evidence>
<dbReference type="PROSITE" id="PS51892">
    <property type="entry name" value="SUBTILASE"/>
    <property type="match status" value="1"/>
</dbReference>
<comment type="similarity">
    <text evidence="1 5">Belongs to the peptidase S8 family.</text>
</comment>
<dbReference type="Proteomes" id="UP000011715">
    <property type="component" value="Unassembled WGS sequence"/>
</dbReference>
<dbReference type="GO" id="GO:0006508">
    <property type="term" value="P:proteolysis"/>
    <property type="evidence" value="ECO:0007669"/>
    <property type="project" value="UniProtKB-KW"/>
</dbReference>
<evidence type="ECO:0000256" key="5">
    <source>
        <dbReference type="PROSITE-ProRule" id="PRU01240"/>
    </source>
</evidence>